<dbReference type="eggNOG" id="KOG1058">
    <property type="taxonomic scope" value="Eukaryota"/>
</dbReference>
<feature type="domain" description="Clathrin/coatomer adaptor adaptin-like N-terminal" evidence="2">
    <location>
        <begin position="21"/>
        <end position="492"/>
    </location>
</feature>
<dbReference type="OMA" id="QHANEYV"/>
<dbReference type="GeneID" id="14903387"/>
<dbReference type="GO" id="GO:0006891">
    <property type="term" value="P:intra-Golgi vesicle-mediated transport"/>
    <property type="evidence" value="ECO:0007669"/>
    <property type="project" value="TreeGrafter"/>
</dbReference>
<dbReference type="InterPro" id="IPR016460">
    <property type="entry name" value="COPB1"/>
</dbReference>
<dbReference type="InParanoid" id="G0R5D4"/>
<dbReference type="InterPro" id="IPR002553">
    <property type="entry name" value="Clathrin/coatomer_adapt-like_N"/>
</dbReference>
<accession>G0R5D4</accession>
<dbReference type="GO" id="GO:0006888">
    <property type="term" value="P:endoplasmic reticulum to Golgi vesicle-mediated transport"/>
    <property type="evidence" value="ECO:0007669"/>
    <property type="project" value="TreeGrafter"/>
</dbReference>
<dbReference type="RefSeq" id="XP_004024207.1">
    <property type="nucleotide sequence ID" value="XM_004024158.1"/>
</dbReference>
<proteinExistence type="predicted"/>
<dbReference type="OrthoDB" id="10261439at2759"/>
<dbReference type="AlphaFoldDB" id="G0R5D4"/>
<dbReference type="EMBL" id="GL984368">
    <property type="protein sequence ID" value="EGR27323.1"/>
    <property type="molecule type" value="Genomic_DNA"/>
</dbReference>
<feature type="region of interest" description="Disordered" evidence="1">
    <location>
        <begin position="498"/>
        <end position="517"/>
    </location>
</feature>
<dbReference type="STRING" id="857967.G0R5D4"/>
<dbReference type="Pfam" id="PF01602">
    <property type="entry name" value="Adaptin_N"/>
    <property type="match status" value="1"/>
</dbReference>
<reference evidence="3 4" key="1">
    <citation type="submission" date="2011-07" db="EMBL/GenBank/DDBJ databases">
        <authorList>
            <person name="Coyne R."/>
            <person name="Brami D."/>
            <person name="Johnson J."/>
            <person name="Hostetler J."/>
            <person name="Hannick L."/>
            <person name="Clark T."/>
            <person name="Cassidy-Hanley D."/>
            <person name="Inman J."/>
        </authorList>
    </citation>
    <scope>NUCLEOTIDE SEQUENCE [LARGE SCALE GENOMIC DNA]</scope>
    <source>
        <strain evidence="3 4">G5</strain>
    </source>
</reference>
<dbReference type="GO" id="GO:0030126">
    <property type="term" value="C:COPI vesicle coat"/>
    <property type="evidence" value="ECO:0007669"/>
    <property type="project" value="TreeGrafter"/>
</dbReference>
<dbReference type="GO" id="GO:0006886">
    <property type="term" value="P:intracellular protein transport"/>
    <property type="evidence" value="ECO:0007669"/>
    <property type="project" value="InterPro"/>
</dbReference>
<protein>
    <recommendedName>
        <fullName evidence="2">Clathrin/coatomer adaptor adaptin-like N-terminal domain-containing protein</fullName>
    </recommendedName>
</protein>
<evidence type="ECO:0000313" key="4">
    <source>
        <dbReference type="Proteomes" id="UP000008983"/>
    </source>
</evidence>
<evidence type="ECO:0000313" key="3">
    <source>
        <dbReference type="EMBL" id="EGR27323.1"/>
    </source>
</evidence>
<gene>
    <name evidence="3" type="ORF">IMG5_197910</name>
</gene>
<organism evidence="3 4">
    <name type="scientific">Ichthyophthirius multifiliis</name>
    <name type="common">White spot disease agent</name>
    <name type="synonym">Ich</name>
    <dbReference type="NCBI Taxonomy" id="5932"/>
    <lineage>
        <taxon>Eukaryota</taxon>
        <taxon>Sar</taxon>
        <taxon>Alveolata</taxon>
        <taxon>Ciliophora</taxon>
        <taxon>Intramacronucleata</taxon>
        <taxon>Oligohymenophorea</taxon>
        <taxon>Hymenostomatida</taxon>
        <taxon>Ophryoglenina</taxon>
        <taxon>Ichthyophthirius</taxon>
    </lineage>
</organism>
<keyword evidence="4" id="KW-1185">Reference proteome</keyword>
<evidence type="ECO:0000256" key="1">
    <source>
        <dbReference type="SAM" id="MobiDB-lite"/>
    </source>
</evidence>
<dbReference type="SUPFAM" id="SSF48371">
    <property type="entry name" value="ARM repeat"/>
    <property type="match status" value="1"/>
</dbReference>
<sequence>MSSTTPEPRYCTIYLRPEQSEQQSAQEIKTLLQSKQIEDKIRGLKHLIYNISNDDNFDRMTMTVINTLTPLQTDNHNLKKILLFYWEVIEKLNKEGKLKDEMFLVCNSLRSDLLHPNEYLRGRTLRLVSRIMHKGILEPLISSIMEGLNHKHTYVRKNAIVAIYQIFLHFGDELISDIDSEMEKVLNNENDLSTKRNAFLLLFHTNQQKAMDYLYQQILDDRVDDMGDIMQLSVLELFRKTCKQDPTQKQRLMKAILYFQKSKSPSVQFECANTLTQLSNSPNTLKLATSIYVQILLNNTENNVKMVILDKLMSILAIEPKFLEEQLVDITKILNTQSFQIRKKTIEIIQVLLNAKNITIIFPKISKEVKKAQQEENKEYIKLLLDFVEYSVNNFEQVVDEAMNLINEQFLTSSKASQKNQDQIKNILNSLIINYPQCREKLISKILEKFYDIKSLYIFKGVLWILGEYATEDSTELSLQEIIRSVGTLPIEYIGKTTEEEKNNKDNNNTVNQAKESTTTQKKYKTVILADGTYGTELQLNFVNFMLFIKTLYQKLNYI</sequence>
<name>G0R5D4_ICHMU</name>
<dbReference type="Gene3D" id="1.25.10.10">
    <property type="entry name" value="Leucine-rich Repeat Variant"/>
    <property type="match status" value="1"/>
</dbReference>
<dbReference type="PANTHER" id="PTHR10635:SF0">
    <property type="entry name" value="COATOMER SUBUNIT BETA"/>
    <property type="match status" value="1"/>
</dbReference>
<dbReference type="Proteomes" id="UP000008983">
    <property type="component" value="Unassembled WGS sequence"/>
</dbReference>
<dbReference type="InterPro" id="IPR011989">
    <property type="entry name" value="ARM-like"/>
</dbReference>
<dbReference type="PANTHER" id="PTHR10635">
    <property type="entry name" value="COATOMER SUBUNIT BETA"/>
    <property type="match status" value="1"/>
</dbReference>
<dbReference type="InterPro" id="IPR016024">
    <property type="entry name" value="ARM-type_fold"/>
</dbReference>
<evidence type="ECO:0000259" key="2">
    <source>
        <dbReference type="Pfam" id="PF01602"/>
    </source>
</evidence>